<organism evidence="1 2">
    <name type="scientific">Hominisplanchenecus murintestinalis</name>
    <dbReference type="NCBI Taxonomy" id="2941517"/>
    <lineage>
        <taxon>Bacteria</taxon>
        <taxon>Bacillati</taxon>
        <taxon>Bacillota</taxon>
        <taxon>Clostridia</taxon>
        <taxon>Lachnospirales</taxon>
        <taxon>Lachnospiraceae</taxon>
        <taxon>Hominisplanchenecus</taxon>
    </lineage>
</organism>
<name>A0AC61R0D1_9FIRM</name>
<proteinExistence type="predicted"/>
<dbReference type="EMBL" id="SRZB01000009">
    <property type="protein sequence ID" value="TGX99185.1"/>
    <property type="molecule type" value="Genomic_DNA"/>
</dbReference>
<sequence length="128" mass="14161">MGALRPTGVPLVLDGMERHLLFTLNAIDEIQERSGAPLEEVMGGLTDIETAEDTLRLVLLVLLNDEVERLSYKGRTCDLELVDEKQIGWMLTRQNLIGAVTATLRAYGSGLPEPDDDDPNREGGRQEE</sequence>
<evidence type="ECO:0000313" key="1">
    <source>
        <dbReference type="EMBL" id="TGX99185.1"/>
    </source>
</evidence>
<comment type="caution">
    <text evidence="1">The sequence shown here is derived from an EMBL/GenBank/DDBJ whole genome shotgun (WGS) entry which is preliminary data.</text>
</comment>
<keyword evidence="2" id="KW-1185">Reference proteome</keyword>
<dbReference type="Proteomes" id="UP000307720">
    <property type="component" value="Unassembled WGS sequence"/>
</dbReference>
<accession>A0AC61R0D1</accession>
<gene>
    <name evidence="1" type="ORF">E5357_06125</name>
</gene>
<evidence type="ECO:0000313" key="2">
    <source>
        <dbReference type="Proteomes" id="UP000307720"/>
    </source>
</evidence>
<reference evidence="1" key="1">
    <citation type="submission" date="2019-04" db="EMBL/GenBank/DDBJ databases">
        <title>Microbes associate with the intestines of laboratory mice.</title>
        <authorList>
            <person name="Navarre W."/>
            <person name="Wong E."/>
            <person name="Huang K."/>
            <person name="Tropini C."/>
            <person name="Ng K."/>
            <person name="Yu B."/>
        </authorList>
    </citation>
    <scope>NUCLEOTIDE SEQUENCE</scope>
    <source>
        <strain evidence="1">NM72_1-8</strain>
    </source>
</reference>
<protein>
    <submittedName>
        <fullName evidence="1">Uncharacterized protein</fullName>
    </submittedName>
</protein>